<evidence type="ECO:0000313" key="8">
    <source>
        <dbReference type="EMBL" id="CAF1420384.1"/>
    </source>
</evidence>
<feature type="transmembrane region" description="Helical" evidence="7">
    <location>
        <begin position="164"/>
        <end position="185"/>
    </location>
</feature>
<dbReference type="Proteomes" id="UP000681720">
    <property type="component" value="Unassembled WGS sequence"/>
</dbReference>
<dbReference type="PANTHER" id="PTHR11819">
    <property type="entry name" value="SOLUTE CARRIER FAMILY 5"/>
    <property type="match status" value="1"/>
</dbReference>
<evidence type="ECO:0000256" key="4">
    <source>
        <dbReference type="ARBA" id="ARBA00022989"/>
    </source>
</evidence>
<evidence type="ECO:0000256" key="2">
    <source>
        <dbReference type="ARBA" id="ARBA00006434"/>
    </source>
</evidence>
<dbReference type="Gene3D" id="1.20.1730.10">
    <property type="entry name" value="Sodium/glucose cotransporter"/>
    <property type="match status" value="1"/>
</dbReference>
<dbReference type="EMBL" id="CAJOBJ010021264">
    <property type="protein sequence ID" value="CAF4216221.1"/>
    <property type="molecule type" value="Genomic_DNA"/>
</dbReference>
<dbReference type="Proteomes" id="UP000663824">
    <property type="component" value="Unassembled WGS sequence"/>
</dbReference>
<reference evidence="9" key="1">
    <citation type="submission" date="2021-02" db="EMBL/GenBank/DDBJ databases">
        <authorList>
            <person name="Nowell W R."/>
        </authorList>
    </citation>
    <scope>NUCLEOTIDE SEQUENCE</scope>
</reference>
<dbReference type="GO" id="GO:0005886">
    <property type="term" value="C:plasma membrane"/>
    <property type="evidence" value="ECO:0007669"/>
    <property type="project" value="TreeGrafter"/>
</dbReference>
<feature type="transmembrane region" description="Helical" evidence="7">
    <location>
        <begin position="21"/>
        <end position="39"/>
    </location>
</feature>
<evidence type="ECO:0000256" key="3">
    <source>
        <dbReference type="ARBA" id="ARBA00022692"/>
    </source>
</evidence>
<evidence type="ECO:0000313" key="12">
    <source>
        <dbReference type="Proteomes" id="UP000663824"/>
    </source>
</evidence>
<dbReference type="Proteomes" id="UP000663855">
    <property type="component" value="Unassembled WGS sequence"/>
</dbReference>
<dbReference type="EMBL" id="CAJNOV010010788">
    <property type="protein sequence ID" value="CAF1420384.1"/>
    <property type="molecule type" value="Genomic_DNA"/>
</dbReference>
<gene>
    <name evidence="8" type="ORF">CJN711_LOCUS22958</name>
    <name evidence="10" type="ORF">GIL414_LOCUS22191</name>
    <name evidence="9" type="ORF">MBJ925_LOCUS10765</name>
    <name evidence="11" type="ORF">SMN809_LOCUS26436</name>
</gene>
<dbReference type="InterPro" id="IPR038377">
    <property type="entry name" value="Na/Glc_symporter_sf"/>
</dbReference>
<feature type="transmembrane region" description="Helical" evidence="7">
    <location>
        <begin position="86"/>
        <end position="112"/>
    </location>
</feature>
<dbReference type="PROSITE" id="PS00457">
    <property type="entry name" value="NA_SOLUT_SYMP_2"/>
    <property type="match status" value="1"/>
</dbReference>
<keyword evidence="4 7" id="KW-1133">Transmembrane helix</keyword>
<feature type="transmembrane region" description="Helical" evidence="7">
    <location>
        <begin position="235"/>
        <end position="257"/>
    </location>
</feature>
<accession>A0A816NL49</accession>
<dbReference type="EMBL" id="CAJNRE010004556">
    <property type="protein sequence ID" value="CAF2036374.1"/>
    <property type="molecule type" value="Genomic_DNA"/>
</dbReference>
<feature type="transmembrane region" description="Helical" evidence="7">
    <location>
        <begin position="428"/>
        <end position="452"/>
    </location>
</feature>
<dbReference type="PROSITE" id="PS50283">
    <property type="entry name" value="NA_SOLUT_SYMP_3"/>
    <property type="match status" value="1"/>
</dbReference>
<sequence length="459" mass="52054">MMVQRVLAARNISHARGGTLLAGYFKILPFFMIIIPGMISRALFPNIVACNQPSTCQAICNSKQSCTNIAYPTLIVHILPLGFKGLMIAVILAALISGLTSVFNSASSIFTVDIYPNLCYLRRDQIKNQELMIVGRLFVVFMILISLLWIPVVVEMHGSEIYVYMEQVMGFFAPPIACVYLLAILWTRINELGAFCGLMVGFIFGLLRMILQFSKKPPLYGEKDTRLWFIRRIHFMYYSMFVFWITFFTSVIVSLCTKPPTKEQLFRTTYWTKNQKLVDEHELTNRKPYCTTPISSVSKPIDCQDTNLLSQAHVENINGDIEKSTLMIHHHNLLLNHDANENCDKAEVNFIGTQHNLCESSSLKLSNNAQLQKPRRGCANLLKVCYSWICGLNDDGTELQTTTIENSGSTEQHQLALPTTRQSSMIKWLLNGNLILLLLVQLTLFIVLSIPIKYTFLKS</sequence>
<dbReference type="PANTHER" id="PTHR11819:SF150">
    <property type="entry name" value="SODIUM_MYO-INOSITOL COTRANSPORTER"/>
    <property type="match status" value="1"/>
</dbReference>
<dbReference type="EMBL" id="CAJOBI010037742">
    <property type="protein sequence ID" value="CAF4308518.1"/>
    <property type="molecule type" value="Genomic_DNA"/>
</dbReference>
<name>A0A816NL49_9BILA</name>
<dbReference type="InterPro" id="IPR018212">
    <property type="entry name" value="Na/solute_symporter_CS"/>
</dbReference>
<dbReference type="AlphaFoldDB" id="A0A816NL49"/>
<keyword evidence="3 7" id="KW-0812">Transmembrane</keyword>
<protein>
    <recommendedName>
        <fullName evidence="13">Sodium/myo-inositol cotransporter</fullName>
    </recommendedName>
</protein>
<comment type="caution">
    <text evidence="9">The sequence shown here is derived from an EMBL/GenBank/DDBJ whole genome shotgun (WGS) entry which is preliminary data.</text>
</comment>
<feature type="transmembrane region" description="Helical" evidence="7">
    <location>
        <begin position="192"/>
        <end position="211"/>
    </location>
</feature>
<organism evidence="9 12">
    <name type="scientific">Rotaria magnacalcarata</name>
    <dbReference type="NCBI Taxonomy" id="392030"/>
    <lineage>
        <taxon>Eukaryota</taxon>
        <taxon>Metazoa</taxon>
        <taxon>Spiralia</taxon>
        <taxon>Gnathifera</taxon>
        <taxon>Rotifera</taxon>
        <taxon>Eurotatoria</taxon>
        <taxon>Bdelloidea</taxon>
        <taxon>Philodinida</taxon>
        <taxon>Philodinidae</taxon>
        <taxon>Rotaria</taxon>
    </lineage>
</organism>
<dbReference type="Proteomes" id="UP000676336">
    <property type="component" value="Unassembled WGS sequence"/>
</dbReference>
<feature type="transmembrane region" description="Helical" evidence="7">
    <location>
        <begin position="133"/>
        <end position="152"/>
    </location>
</feature>
<evidence type="ECO:0000256" key="6">
    <source>
        <dbReference type="RuleBase" id="RU362091"/>
    </source>
</evidence>
<comment type="similarity">
    <text evidence="2 6">Belongs to the sodium:solute symporter (SSF) (TC 2.A.21) family.</text>
</comment>
<dbReference type="Pfam" id="PF00474">
    <property type="entry name" value="SSF"/>
    <property type="match status" value="1"/>
</dbReference>
<dbReference type="InterPro" id="IPR001734">
    <property type="entry name" value="Na/solute_symporter"/>
</dbReference>
<evidence type="ECO:0008006" key="13">
    <source>
        <dbReference type="Google" id="ProtNLM"/>
    </source>
</evidence>
<evidence type="ECO:0000256" key="7">
    <source>
        <dbReference type="SAM" id="Phobius"/>
    </source>
</evidence>
<keyword evidence="5 7" id="KW-0472">Membrane</keyword>
<evidence type="ECO:0000256" key="5">
    <source>
        <dbReference type="ARBA" id="ARBA00023136"/>
    </source>
</evidence>
<evidence type="ECO:0000256" key="1">
    <source>
        <dbReference type="ARBA" id="ARBA00004141"/>
    </source>
</evidence>
<proteinExistence type="inferred from homology"/>
<evidence type="ECO:0000313" key="11">
    <source>
        <dbReference type="EMBL" id="CAF4308518.1"/>
    </source>
</evidence>
<evidence type="ECO:0000313" key="10">
    <source>
        <dbReference type="EMBL" id="CAF4216221.1"/>
    </source>
</evidence>
<evidence type="ECO:0000313" key="9">
    <source>
        <dbReference type="EMBL" id="CAF2036374.1"/>
    </source>
</evidence>
<comment type="subcellular location">
    <subcellularLocation>
        <location evidence="1">Membrane</location>
        <topology evidence="1">Multi-pass membrane protein</topology>
    </subcellularLocation>
</comment>
<dbReference type="GO" id="GO:0005412">
    <property type="term" value="F:D-glucose:sodium symporter activity"/>
    <property type="evidence" value="ECO:0007669"/>
    <property type="project" value="TreeGrafter"/>
</dbReference>